<keyword evidence="2" id="KW-0808">Transferase</keyword>
<name>A0A6V8R5D9_TRIAP</name>
<sequence>MANKLHDNVSRVKKFNFLGTATFIGLRAADVAFQYVLLNGGWASRLVQAVGGRSVELARLKSAGGGLQPYYTIIAMMALGSSLKQIITILVVSEQDMPASSAVVIALFNTIFNSLNTLFSVLDVTSGSPPTAASILTSPSVVAGLGFYLVGISVELLSELQRTAFKKNSANKGKPYAGGLFSLARHINYGAYTIWRASYAYTSGGGLWGLSVGLFFLYDFVYRGVPVLDEYLSQRVGTLAIFFNLIDN</sequence>
<proteinExistence type="predicted"/>
<accession>A0A6V8R5D9</accession>
<gene>
    <name evidence="2" type="ORF">TASIC1_0017004300</name>
</gene>
<protein>
    <submittedName>
        <fullName evidence="2">Probable O-methyltransferase ustE</fullName>
    </submittedName>
</protein>
<comment type="caution">
    <text evidence="2">The sequence shown here is derived from an EMBL/GenBank/DDBJ whole genome shotgun (WGS) entry which is preliminary data.</text>
</comment>
<evidence type="ECO:0000313" key="3">
    <source>
        <dbReference type="Proteomes" id="UP000517252"/>
    </source>
</evidence>
<keyword evidence="1" id="KW-0812">Transmembrane</keyword>
<feature type="transmembrane region" description="Helical" evidence="1">
    <location>
        <begin position="70"/>
        <end position="92"/>
    </location>
</feature>
<dbReference type="AlphaFoldDB" id="A0A6V8R5D9"/>
<evidence type="ECO:0000256" key="1">
    <source>
        <dbReference type="SAM" id="Phobius"/>
    </source>
</evidence>
<dbReference type="Pfam" id="PF06966">
    <property type="entry name" value="DUF1295"/>
    <property type="match status" value="1"/>
</dbReference>
<keyword evidence="1" id="KW-0472">Membrane</keyword>
<dbReference type="Gene3D" id="1.20.120.1630">
    <property type="match status" value="1"/>
</dbReference>
<dbReference type="Proteomes" id="UP000517252">
    <property type="component" value="Unassembled WGS sequence"/>
</dbReference>
<keyword evidence="2" id="KW-0489">Methyltransferase</keyword>
<dbReference type="GO" id="GO:0032259">
    <property type="term" value="P:methylation"/>
    <property type="evidence" value="ECO:0007669"/>
    <property type="project" value="UniProtKB-KW"/>
</dbReference>
<feature type="transmembrane region" description="Helical" evidence="1">
    <location>
        <begin position="207"/>
        <end position="225"/>
    </location>
</feature>
<dbReference type="GO" id="GO:0008168">
    <property type="term" value="F:methyltransferase activity"/>
    <property type="evidence" value="ECO:0007669"/>
    <property type="project" value="UniProtKB-KW"/>
</dbReference>
<feature type="transmembrane region" description="Helical" evidence="1">
    <location>
        <begin position="15"/>
        <end position="37"/>
    </location>
</feature>
<reference evidence="2 3" key="1">
    <citation type="submission" date="2020-07" db="EMBL/GenBank/DDBJ databases">
        <title>Trichoderma asperellum IC-1 whole genome shotgun sequence.</title>
        <authorList>
            <person name="Kanamasa S."/>
            <person name="Takahashi H."/>
        </authorList>
    </citation>
    <scope>NUCLEOTIDE SEQUENCE [LARGE SCALE GENOMIC DNA]</scope>
    <source>
        <strain evidence="2 3">IC-1</strain>
    </source>
</reference>
<feature type="transmembrane region" description="Helical" evidence="1">
    <location>
        <begin position="131"/>
        <end position="154"/>
    </location>
</feature>
<keyword evidence="1" id="KW-1133">Transmembrane helix</keyword>
<dbReference type="EMBL" id="BLZH01000017">
    <property type="protein sequence ID" value="GFP60281.1"/>
    <property type="molecule type" value="Genomic_DNA"/>
</dbReference>
<dbReference type="OrthoDB" id="67965at2759"/>
<dbReference type="InterPro" id="IPR010721">
    <property type="entry name" value="UstE-like"/>
</dbReference>
<organism evidence="2 3">
    <name type="scientific">Trichoderma asperellum</name>
    <name type="common">Filamentous fungus</name>
    <dbReference type="NCBI Taxonomy" id="101201"/>
    <lineage>
        <taxon>Eukaryota</taxon>
        <taxon>Fungi</taxon>
        <taxon>Dikarya</taxon>
        <taxon>Ascomycota</taxon>
        <taxon>Pezizomycotina</taxon>
        <taxon>Sordariomycetes</taxon>
        <taxon>Hypocreomycetidae</taxon>
        <taxon>Hypocreales</taxon>
        <taxon>Hypocreaceae</taxon>
        <taxon>Trichoderma</taxon>
    </lineage>
</organism>
<evidence type="ECO:0000313" key="2">
    <source>
        <dbReference type="EMBL" id="GFP60281.1"/>
    </source>
</evidence>
<feature type="transmembrane region" description="Helical" evidence="1">
    <location>
        <begin position="99"/>
        <end position="119"/>
    </location>
</feature>